<feature type="domain" description="RNase H type-1" evidence="1">
    <location>
        <begin position="12"/>
        <end position="123"/>
    </location>
</feature>
<dbReference type="Proteomes" id="UP000237105">
    <property type="component" value="Unassembled WGS sequence"/>
</dbReference>
<evidence type="ECO:0000313" key="2">
    <source>
        <dbReference type="EMBL" id="PON65031.1"/>
    </source>
</evidence>
<dbReference type="PANTHER" id="PTHR47074">
    <property type="entry name" value="BNAC02G40300D PROTEIN"/>
    <property type="match status" value="1"/>
</dbReference>
<dbReference type="PANTHER" id="PTHR47074:SF11">
    <property type="entry name" value="REVERSE TRANSCRIPTASE-LIKE PROTEIN"/>
    <property type="match status" value="1"/>
</dbReference>
<gene>
    <name evidence="2" type="ORF">PanWU01x14_119480</name>
</gene>
<organism evidence="2 3">
    <name type="scientific">Parasponia andersonii</name>
    <name type="common">Sponia andersonii</name>
    <dbReference type="NCBI Taxonomy" id="3476"/>
    <lineage>
        <taxon>Eukaryota</taxon>
        <taxon>Viridiplantae</taxon>
        <taxon>Streptophyta</taxon>
        <taxon>Embryophyta</taxon>
        <taxon>Tracheophyta</taxon>
        <taxon>Spermatophyta</taxon>
        <taxon>Magnoliopsida</taxon>
        <taxon>eudicotyledons</taxon>
        <taxon>Gunneridae</taxon>
        <taxon>Pentapetalae</taxon>
        <taxon>rosids</taxon>
        <taxon>fabids</taxon>
        <taxon>Rosales</taxon>
        <taxon>Cannabaceae</taxon>
        <taxon>Parasponia</taxon>
    </lineage>
</organism>
<dbReference type="CDD" id="cd06222">
    <property type="entry name" value="RNase_H_like"/>
    <property type="match status" value="1"/>
</dbReference>
<dbReference type="Pfam" id="PF13456">
    <property type="entry name" value="RVT_3"/>
    <property type="match status" value="1"/>
</dbReference>
<dbReference type="InterPro" id="IPR044730">
    <property type="entry name" value="RNase_H-like_dom_plant"/>
</dbReference>
<evidence type="ECO:0000313" key="3">
    <source>
        <dbReference type="Proteomes" id="UP000237105"/>
    </source>
</evidence>
<dbReference type="AlphaFoldDB" id="A0A2P5CVL6"/>
<dbReference type="InterPro" id="IPR052929">
    <property type="entry name" value="RNase_H-like_EbsB-rel"/>
</dbReference>
<dbReference type="GO" id="GO:0003676">
    <property type="term" value="F:nucleic acid binding"/>
    <property type="evidence" value="ECO:0007669"/>
    <property type="project" value="InterPro"/>
</dbReference>
<reference evidence="3" key="1">
    <citation type="submission" date="2016-06" db="EMBL/GenBank/DDBJ databases">
        <title>Parallel loss of symbiosis genes in relatives of nitrogen-fixing non-legume Parasponia.</title>
        <authorList>
            <person name="Van Velzen R."/>
            <person name="Holmer R."/>
            <person name="Bu F."/>
            <person name="Rutten L."/>
            <person name="Van Zeijl A."/>
            <person name="Liu W."/>
            <person name="Santuari L."/>
            <person name="Cao Q."/>
            <person name="Sharma T."/>
            <person name="Shen D."/>
            <person name="Roswanjaya Y."/>
            <person name="Wardhani T."/>
            <person name="Kalhor M.S."/>
            <person name="Jansen J."/>
            <person name="Van den Hoogen J."/>
            <person name="Gungor B."/>
            <person name="Hartog M."/>
            <person name="Hontelez J."/>
            <person name="Verver J."/>
            <person name="Yang W.-C."/>
            <person name="Schijlen E."/>
            <person name="Repin R."/>
            <person name="Schilthuizen M."/>
            <person name="Schranz E."/>
            <person name="Heidstra R."/>
            <person name="Miyata K."/>
            <person name="Fedorova E."/>
            <person name="Kohlen W."/>
            <person name="Bisseling T."/>
            <person name="Smit S."/>
            <person name="Geurts R."/>
        </authorList>
    </citation>
    <scope>NUCLEOTIDE SEQUENCE [LARGE SCALE GENOMIC DNA]</scope>
    <source>
        <strain evidence="3">cv. WU1-14</strain>
    </source>
</reference>
<keyword evidence="3" id="KW-1185">Reference proteome</keyword>
<dbReference type="EMBL" id="JXTB01000091">
    <property type="protein sequence ID" value="PON65031.1"/>
    <property type="molecule type" value="Genomic_DNA"/>
</dbReference>
<dbReference type="InterPro" id="IPR002156">
    <property type="entry name" value="RNaseH_domain"/>
</dbReference>
<name>A0A2P5CVL6_PARAD</name>
<dbReference type="OrthoDB" id="1297712at2759"/>
<evidence type="ECO:0000259" key="1">
    <source>
        <dbReference type="Pfam" id="PF13456"/>
    </source>
</evidence>
<sequence length="149" mass="16430">MTPLELSLLKLNMDATVNSSEGTIGVGALIRNDKGFVVAAIAKKRFDPYIAECLAIREGPTFAKDSLLHVNGVESDSLRAVTALGWHDIFAEESFIPDTMLSIFCSCSFIPRNRNRAAQTLTNLLYLCILLCTDLKKNTEYISHIVASY</sequence>
<proteinExistence type="predicted"/>
<accession>A0A2P5CVL6</accession>
<protein>
    <recommendedName>
        <fullName evidence="1">RNase H type-1 domain-containing protein</fullName>
    </recommendedName>
</protein>
<comment type="caution">
    <text evidence="2">The sequence shown here is derived from an EMBL/GenBank/DDBJ whole genome shotgun (WGS) entry which is preliminary data.</text>
</comment>
<dbReference type="GO" id="GO:0004523">
    <property type="term" value="F:RNA-DNA hybrid ribonuclease activity"/>
    <property type="evidence" value="ECO:0007669"/>
    <property type="project" value="InterPro"/>
</dbReference>